<dbReference type="AlphaFoldDB" id="A0ABD5B3E3"/>
<organism evidence="1 2">
    <name type="scientific">Elizabethkingia miricola</name>
    <name type="common">Chryseobacterium miricola</name>
    <dbReference type="NCBI Taxonomy" id="172045"/>
    <lineage>
        <taxon>Bacteria</taxon>
        <taxon>Pseudomonadati</taxon>
        <taxon>Bacteroidota</taxon>
        <taxon>Flavobacteriia</taxon>
        <taxon>Flavobacteriales</taxon>
        <taxon>Weeksellaceae</taxon>
        <taxon>Elizabethkingia</taxon>
    </lineage>
</organism>
<name>A0ABD5B3E3_ELIMR</name>
<evidence type="ECO:0000313" key="1">
    <source>
        <dbReference type="EMBL" id="MDQ8748358.1"/>
    </source>
</evidence>
<sequence length="99" mass="11572">MKRLEEIFDKTISDYNKRVSHVYAFKFTDSERKMFLEMIQTYAREVAQASLEKAAYNANIKYHDGHNKLYKAVKHVQIGADNIQIDKESITNESNITLL</sequence>
<comment type="caution">
    <text evidence="1">The sequence shown here is derived from an EMBL/GenBank/DDBJ whole genome shotgun (WGS) entry which is preliminary data.</text>
</comment>
<accession>A0ABD5B3E3</accession>
<dbReference type="Proteomes" id="UP001239265">
    <property type="component" value="Unassembled WGS sequence"/>
</dbReference>
<protein>
    <submittedName>
        <fullName evidence="1">Uncharacterized protein</fullName>
    </submittedName>
</protein>
<evidence type="ECO:0000313" key="2">
    <source>
        <dbReference type="Proteomes" id="UP001239265"/>
    </source>
</evidence>
<dbReference type="EMBL" id="JAUCQJ010000002">
    <property type="protein sequence ID" value="MDQ8748358.1"/>
    <property type="molecule type" value="Genomic_DNA"/>
</dbReference>
<dbReference type="RefSeq" id="WP_309046307.1">
    <property type="nucleotide sequence ID" value="NZ_JAUCQJ010000002.1"/>
</dbReference>
<proteinExistence type="predicted"/>
<gene>
    <name evidence="1" type="ORF">QT385_06895</name>
</gene>
<reference evidence="1 2" key="1">
    <citation type="submission" date="2023-06" db="EMBL/GenBank/DDBJ databases">
        <title>Nosocomial Elizabethkingia miricola genome.</title>
        <authorList>
            <person name="Morgado S."/>
            <person name="Fonseca E."/>
            <person name="Freitas F."/>
            <person name="Vicente A.C."/>
        </authorList>
    </citation>
    <scope>NUCLEOTIDE SEQUENCE [LARGE SCALE GENOMIC DNA]</scope>
    <source>
        <strain evidence="1 2">EM15</strain>
    </source>
</reference>